<keyword evidence="1" id="KW-0732">Signal</keyword>
<evidence type="ECO:0008006" key="4">
    <source>
        <dbReference type="Google" id="ProtNLM"/>
    </source>
</evidence>
<gene>
    <name evidence="2" type="ORF">LrDSM24759_05620</name>
</gene>
<accession>A0A2Z6T8F5</accession>
<dbReference type="RefSeq" id="WP_117117991.1">
    <property type="nucleotide sequence ID" value="NZ_BFBY01000003.1"/>
</dbReference>
<proteinExistence type="predicted"/>
<dbReference type="PROSITE" id="PS51257">
    <property type="entry name" value="PROKAR_LIPOPROTEIN"/>
    <property type="match status" value="1"/>
</dbReference>
<dbReference type="AlphaFoldDB" id="A0A2Z6T8F5"/>
<evidence type="ECO:0000313" key="2">
    <source>
        <dbReference type="EMBL" id="GBG04648.1"/>
    </source>
</evidence>
<keyword evidence="3" id="KW-1185">Reference proteome</keyword>
<evidence type="ECO:0000313" key="3">
    <source>
        <dbReference type="Proteomes" id="UP000257317"/>
    </source>
</evidence>
<sequence length="199" mass="23414">MKKIKLIYTLFLCILMGMITGCTNNYTTIKEKIDKANFVRVELSSSRDPLDMDLATKRLYGGICVGVDGDTIYDYPDTYQDKLLGFNYTKKVYALYPFIADQTTVGEVKKANYVIVKNVKNNSNQRKLIEFLHDYGFKGYRVKIFYNHDCLPVKVQLIDRDTNKWKTITKYSYPRITEKEYEKNWKKYVKEVKAGYYLD</sequence>
<dbReference type="EMBL" id="BFBY01000003">
    <property type="protein sequence ID" value="GBG04648.1"/>
    <property type="molecule type" value="Genomic_DNA"/>
</dbReference>
<reference evidence="3" key="1">
    <citation type="submission" date="2018-03" db="EMBL/GenBank/DDBJ databases">
        <title>New taxa in the Lactobacillus gasseri group.</title>
        <authorList>
            <person name="Tanizawa Y."/>
            <person name="Tohno M."/>
            <person name="Endo A."/>
            <person name="Arita M."/>
        </authorList>
    </citation>
    <scope>NUCLEOTIDE SEQUENCE [LARGE SCALE GENOMIC DNA]</scope>
    <source>
        <strain evidence="3">DSM 24759</strain>
    </source>
</reference>
<evidence type="ECO:0000256" key="1">
    <source>
        <dbReference type="SAM" id="SignalP"/>
    </source>
</evidence>
<comment type="caution">
    <text evidence="2">The sequence shown here is derived from an EMBL/GenBank/DDBJ whole genome shotgun (WGS) entry which is preliminary data.</text>
</comment>
<organism evidence="2 3">
    <name type="scientific">Lactobacillus rodentium</name>
    <dbReference type="NCBI Taxonomy" id="947835"/>
    <lineage>
        <taxon>Bacteria</taxon>
        <taxon>Bacillati</taxon>
        <taxon>Bacillota</taxon>
        <taxon>Bacilli</taxon>
        <taxon>Lactobacillales</taxon>
        <taxon>Lactobacillaceae</taxon>
        <taxon>Lactobacillus</taxon>
    </lineage>
</organism>
<dbReference type="OrthoDB" id="2223613at2"/>
<protein>
    <recommendedName>
        <fullName evidence="4">DUF4825 domain-containing protein</fullName>
    </recommendedName>
</protein>
<feature type="chain" id="PRO_5039082409" description="DUF4825 domain-containing protein" evidence="1">
    <location>
        <begin position="22"/>
        <end position="199"/>
    </location>
</feature>
<name>A0A2Z6T8F5_9LACO</name>
<feature type="signal peptide" evidence="1">
    <location>
        <begin position="1"/>
        <end position="21"/>
    </location>
</feature>
<dbReference type="Proteomes" id="UP000257317">
    <property type="component" value="Unassembled WGS sequence"/>
</dbReference>